<protein>
    <submittedName>
        <fullName evidence="1">Uncharacterized protein</fullName>
    </submittedName>
</protein>
<organism evidence="1">
    <name type="scientific">gut metagenome</name>
    <dbReference type="NCBI Taxonomy" id="749906"/>
    <lineage>
        <taxon>unclassified sequences</taxon>
        <taxon>metagenomes</taxon>
        <taxon>organismal metagenomes</taxon>
    </lineage>
</organism>
<gene>
    <name evidence="1" type="ORF">EVA_08520</name>
</gene>
<proteinExistence type="predicted"/>
<dbReference type="AlphaFoldDB" id="J9GSW0"/>
<evidence type="ECO:0000313" key="1">
    <source>
        <dbReference type="EMBL" id="EJX03375.1"/>
    </source>
</evidence>
<dbReference type="EMBL" id="AMCI01002191">
    <property type="protein sequence ID" value="EJX03375.1"/>
    <property type="molecule type" value="Genomic_DNA"/>
</dbReference>
<name>J9GSW0_9ZZZZ</name>
<comment type="caution">
    <text evidence="1">The sequence shown here is derived from an EMBL/GenBank/DDBJ whole genome shotgun (WGS) entry which is preliminary data.</text>
</comment>
<sequence>MSKRIDRESQAKRDGSDAGRYLITVIEKGVSGCAFVKLDCWGGRPPFRFTKR</sequence>
<accession>J9GSW0</accession>
<reference evidence="1" key="1">
    <citation type="journal article" date="2012" name="PLoS ONE">
        <title>Gene sets for utilization of primary and secondary nutrition supplies in the distal gut of endangered iberian lynx.</title>
        <authorList>
            <person name="Alcaide M."/>
            <person name="Messina E."/>
            <person name="Richter M."/>
            <person name="Bargiela R."/>
            <person name="Peplies J."/>
            <person name="Huws S.A."/>
            <person name="Newbold C.J."/>
            <person name="Golyshin P.N."/>
            <person name="Simon M.A."/>
            <person name="Lopez G."/>
            <person name="Yakimov M.M."/>
            <person name="Ferrer M."/>
        </authorList>
    </citation>
    <scope>NUCLEOTIDE SEQUENCE</scope>
</reference>